<dbReference type="SUPFAM" id="SSF55961">
    <property type="entry name" value="Bet v1-like"/>
    <property type="match status" value="1"/>
</dbReference>
<dbReference type="Gene3D" id="3.30.530.20">
    <property type="match status" value="1"/>
</dbReference>
<feature type="region of interest" description="Disordered" evidence="1">
    <location>
        <begin position="135"/>
        <end position="166"/>
    </location>
</feature>
<dbReference type="EMBL" id="LR743604">
    <property type="protein sequence ID" value="CAA2633762.1"/>
    <property type="molecule type" value="Genomic_DNA"/>
</dbReference>
<proteinExistence type="predicted"/>
<sequence length="217" mass="23728">MHRSPPPFPSLSLSLSLSLQQGGHGSRQGESLRRGVSEEELSVLETLIRTHHHEPDQPAGTCTSLITQRIDAPLGAVWSIVRRFDQPERHKHLIKSCAVTQDDGGVDSVRELAVISGLPASTSIDRLEMLDERGTSSAFGSSAVSTTSRTTGPSPPPPSSPAGLESYVVDIPKGNTKEDMRMFIDTIVKLKLQNLHCHCRSHFLQLKMKGTRGHIQR</sequence>
<accession>A0A7I8JRS2</accession>
<reference evidence="2 3" key="1">
    <citation type="submission" date="2019-12" db="EMBL/GenBank/DDBJ databases">
        <authorList>
            <person name="Scholz U."/>
            <person name="Mascher M."/>
            <person name="Fiebig A."/>
        </authorList>
    </citation>
    <scope>NUCLEOTIDE SEQUENCE</scope>
</reference>
<gene>
    <name evidence="2" type="ORF">SI7747_17019245</name>
</gene>
<feature type="compositionally biased region" description="Polar residues" evidence="1">
    <location>
        <begin position="135"/>
        <end position="144"/>
    </location>
</feature>
<keyword evidence="3" id="KW-1185">Reference proteome</keyword>
<dbReference type="Proteomes" id="UP001189122">
    <property type="component" value="Unassembled WGS sequence"/>
</dbReference>
<dbReference type="InterPro" id="IPR023393">
    <property type="entry name" value="START-like_dom_sf"/>
</dbReference>
<name>A0A7I8JRS2_SPIIN</name>
<organism evidence="2">
    <name type="scientific">Spirodela intermedia</name>
    <name type="common">Intermediate duckweed</name>
    <dbReference type="NCBI Taxonomy" id="51605"/>
    <lineage>
        <taxon>Eukaryota</taxon>
        <taxon>Viridiplantae</taxon>
        <taxon>Streptophyta</taxon>
        <taxon>Embryophyta</taxon>
        <taxon>Tracheophyta</taxon>
        <taxon>Spermatophyta</taxon>
        <taxon>Magnoliopsida</taxon>
        <taxon>Liliopsida</taxon>
        <taxon>Araceae</taxon>
        <taxon>Lemnoideae</taxon>
        <taxon>Spirodela</taxon>
    </lineage>
</organism>
<protein>
    <submittedName>
        <fullName evidence="2">Uncharacterized protein</fullName>
    </submittedName>
</protein>
<evidence type="ECO:0000313" key="3">
    <source>
        <dbReference type="Proteomes" id="UP001189122"/>
    </source>
</evidence>
<evidence type="ECO:0000313" key="2">
    <source>
        <dbReference type="EMBL" id="CAA2633762.1"/>
    </source>
</evidence>
<dbReference type="EMBL" id="CACRZD030000017">
    <property type="protein sequence ID" value="CAA6672829.1"/>
    <property type="molecule type" value="Genomic_DNA"/>
</dbReference>
<dbReference type="AlphaFoldDB" id="A0A7I8JRS2"/>
<evidence type="ECO:0000256" key="1">
    <source>
        <dbReference type="SAM" id="MobiDB-lite"/>
    </source>
</evidence>